<evidence type="ECO:0000256" key="1">
    <source>
        <dbReference type="ARBA" id="ARBA00001971"/>
    </source>
</evidence>
<dbReference type="InterPro" id="IPR002401">
    <property type="entry name" value="Cyt_P450_E_grp-I"/>
</dbReference>
<dbReference type="GO" id="GO:0016705">
    <property type="term" value="F:oxidoreductase activity, acting on paired donors, with incorporation or reduction of molecular oxygen"/>
    <property type="evidence" value="ECO:0007669"/>
    <property type="project" value="InterPro"/>
</dbReference>
<dbReference type="AlphaFoldDB" id="A0A8E2JCG3"/>
<keyword evidence="3 6" id="KW-0349">Heme</keyword>
<dbReference type="InterPro" id="IPR001128">
    <property type="entry name" value="Cyt_P450"/>
</dbReference>
<comment type="cofactor">
    <cofactor evidence="1 6">
        <name>heme</name>
        <dbReference type="ChEBI" id="CHEBI:30413"/>
    </cofactor>
</comment>
<dbReference type="PROSITE" id="PS00086">
    <property type="entry name" value="CYTOCHROME_P450"/>
    <property type="match status" value="1"/>
</dbReference>
<protein>
    <submittedName>
        <fullName evidence="9">Cytochrome P450</fullName>
    </submittedName>
</protein>
<dbReference type="GO" id="GO:0005506">
    <property type="term" value="F:iron ion binding"/>
    <property type="evidence" value="ECO:0007669"/>
    <property type="project" value="InterPro"/>
</dbReference>
<keyword evidence="8" id="KW-0812">Transmembrane</keyword>
<evidence type="ECO:0000256" key="5">
    <source>
        <dbReference type="ARBA" id="ARBA00023004"/>
    </source>
</evidence>
<gene>
    <name evidence="9" type="ORF">K432DRAFT_428005</name>
</gene>
<name>A0A8E2JCG3_9PEZI</name>
<keyword evidence="7" id="KW-0503">Monooxygenase</keyword>
<dbReference type="PANTHER" id="PTHR24305">
    <property type="entry name" value="CYTOCHROME P450"/>
    <property type="match status" value="1"/>
</dbReference>
<dbReference type="GO" id="GO:0004497">
    <property type="term" value="F:monooxygenase activity"/>
    <property type="evidence" value="ECO:0007669"/>
    <property type="project" value="UniProtKB-KW"/>
</dbReference>
<comment type="similarity">
    <text evidence="2 7">Belongs to the cytochrome P450 family.</text>
</comment>
<dbReference type="InterPro" id="IPR036396">
    <property type="entry name" value="Cyt_P450_sf"/>
</dbReference>
<evidence type="ECO:0000256" key="7">
    <source>
        <dbReference type="RuleBase" id="RU000461"/>
    </source>
</evidence>
<evidence type="ECO:0000313" key="9">
    <source>
        <dbReference type="EMBL" id="OCK77444.1"/>
    </source>
</evidence>
<dbReference type="CDD" id="cd11058">
    <property type="entry name" value="CYP60B-like"/>
    <property type="match status" value="1"/>
</dbReference>
<dbReference type="EMBL" id="KV745128">
    <property type="protein sequence ID" value="OCK77444.1"/>
    <property type="molecule type" value="Genomic_DNA"/>
</dbReference>
<feature type="binding site" description="axial binding residue" evidence="6">
    <location>
        <position position="453"/>
    </location>
    <ligand>
        <name>heme</name>
        <dbReference type="ChEBI" id="CHEBI:30413"/>
    </ligand>
    <ligandPart>
        <name>Fe</name>
        <dbReference type="ChEBI" id="CHEBI:18248"/>
    </ligandPart>
</feature>
<dbReference type="Gene3D" id="1.10.630.10">
    <property type="entry name" value="Cytochrome P450"/>
    <property type="match status" value="1"/>
</dbReference>
<evidence type="ECO:0000313" key="10">
    <source>
        <dbReference type="Proteomes" id="UP000250266"/>
    </source>
</evidence>
<dbReference type="PANTHER" id="PTHR24305:SF210">
    <property type="entry name" value="CYTOCHROME P450 MONOOXYGENASE ASQL-RELATED"/>
    <property type="match status" value="1"/>
</dbReference>
<proteinExistence type="inferred from homology"/>
<evidence type="ECO:0000256" key="3">
    <source>
        <dbReference type="ARBA" id="ARBA00022617"/>
    </source>
</evidence>
<keyword evidence="7" id="KW-0560">Oxidoreductase</keyword>
<sequence>MTMMSTISRLCYGDSPVLSMIIGGIVSIFVYFLSVWVYRLYFHPLAKFPGPKLNAISELPISIGVLRGRHVYNVKRWHDAHGPIVRIAPNELSFTDPAAWKDIYSSHPGQPNFPRDPIDSRFDPVKDTGVLSTDMLVADERNHARQRRTLSHAFSMAAIKEQEKLITDFVDLFIVKVREIADDGRIVDINQWYNYLTFDVIGEMAFGESFGCMATGAYNYWVANMGDHMVAAAVEQCTRRLAGANSALQKLLKRYIVPSGMKNHLQLSTEKVTKRLDILDSDKKDFFWFIIREKEVGNMSRAELIANAALFISAGSETTASLLAGLTHWLLKTPRVFDKLKKEIRTIEKADDLTHERLAKLPYLNACIEEGLRIFPPVPGGNLRSVPKGGASVCGHQLPEGVTVSVQSWSVTHDESNFPDPNSLIPERWLGEDKGAISKLQASQPFSLGPRGCLGKNLAYLEMRLVLGKLFWNFDVQYDTAKPEWVPMQDSKTLPAWIVWHKPGLYVKLTPVAR</sequence>
<dbReference type="InterPro" id="IPR017972">
    <property type="entry name" value="Cyt_P450_CS"/>
</dbReference>
<dbReference type="Pfam" id="PF00067">
    <property type="entry name" value="p450"/>
    <property type="match status" value="1"/>
</dbReference>
<feature type="transmembrane region" description="Helical" evidence="8">
    <location>
        <begin position="20"/>
        <end position="42"/>
    </location>
</feature>
<keyword evidence="8" id="KW-1133">Transmembrane helix</keyword>
<dbReference type="InterPro" id="IPR050121">
    <property type="entry name" value="Cytochrome_P450_monoxygenase"/>
</dbReference>
<evidence type="ECO:0000256" key="6">
    <source>
        <dbReference type="PIRSR" id="PIRSR602401-1"/>
    </source>
</evidence>
<keyword evidence="4 6" id="KW-0479">Metal-binding</keyword>
<reference evidence="9 10" key="1">
    <citation type="journal article" date="2016" name="Nat. Commun.">
        <title>Ectomycorrhizal ecology is imprinted in the genome of the dominant symbiotic fungus Cenococcum geophilum.</title>
        <authorList>
            <consortium name="DOE Joint Genome Institute"/>
            <person name="Peter M."/>
            <person name="Kohler A."/>
            <person name="Ohm R.A."/>
            <person name="Kuo A."/>
            <person name="Krutzmann J."/>
            <person name="Morin E."/>
            <person name="Arend M."/>
            <person name="Barry K.W."/>
            <person name="Binder M."/>
            <person name="Choi C."/>
            <person name="Clum A."/>
            <person name="Copeland A."/>
            <person name="Grisel N."/>
            <person name="Haridas S."/>
            <person name="Kipfer T."/>
            <person name="LaButti K."/>
            <person name="Lindquist E."/>
            <person name="Lipzen A."/>
            <person name="Maire R."/>
            <person name="Meier B."/>
            <person name="Mihaltcheva S."/>
            <person name="Molinier V."/>
            <person name="Murat C."/>
            <person name="Poggeler S."/>
            <person name="Quandt C.A."/>
            <person name="Sperisen C."/>
            <person name="Tritt A."/>
            <person name="Tisserant E."/>
            <person name="Crous P.W."/>
            <person name="Henrissat B."/>
            <person name="Nehls U."/>
            <person name="Egli S."/>
            <person name="Spatafora J.W."/>
            <person name="Grigoriev I.V."/>
            <person name="Martin F.M."/>
        </authorList>
    </citation>
    <scope>NUCLEOTIDE SEQUENCE [LARGE SCALE GENOMIC DNA]</scope>
    <source>
        <strain evidence="9 10">CBS 459.81</strain>
    </source>
</reference>
<organism evidence="9 10">
    <name type="scientific">Lepidopterella palustris CBS 459.81</name>
    <dbReference type="NCBI Taxonomy" id="1314670"/>
    <lineage>
        <taxon>Eukaryota</taxon>
        <taxon>Fungi</taxon>
        <taxon>Dikarya</taxon>
        <taxon>Ascomycota</taxon>
        <taxon>Pezizomycotina</taxon>
        <taxon>Dothideomycetes</taxon>
        <taxon>Pleosporomycetidae</taxon>
        <taxon>Mytilinidiales</taxon>
        <taxon>Argynnaceae</taxon>
        <taxon>Lepidopterella</taxon>
    </lineage>
</organism>
<dbReference type="SUPFAM" id="SSF48264">
    <property type="entry name" value="Cytochrome P450"/>
    <property type="match status" value="1"/>
</dbReference>
<evidence type="ECO:0000256" key="8">
    <source>
        <dbReference type="SAM" id="Phobius"/>
    </source>
</evidence>
<dbReference type="PRINTS" id="PR00385">
    <property type="entry name" value="P450"/>
</dbReference>
<keyword evidence="8" id="KW-0472">Membrane</keyword>
<dbReference type="PRINTS" id="PR00463">
    <property type="entry name" value="EP450I"/>
</dbReference>
<dbReference type="Proteomes" id="UP000250266">
    <property type="component" value="Unassembled WGS sequence"/>
</dbReference>
<accession>A0A8E2JCG3</accession>
<dbReference type="GO" id="GO:0020037">
    <property type="term" value="F:heme binding"/>
    <property type="evidence" value="ECO:0007669"/>
    <property type="project" value="InterPro"/>
</dbReference>
<evidence type="ECO:0000256" key="4">
    <source>
        <dbReference type="ARBA" id="ARBA00022723"/>
    </source>
</evidence>
<keyword evidence="5 6" id="KW-0408">Iron</keyword>
<dbReference type="OrthoDB" id="1470350at2759"/>
<keyword evidence="10" id="KW-1185">Reference proteome</keyword>
<evidence type="ECO:0000256" key="2">
    <source>
        <dbReference type="ARBA" id="ARBA00010617"/>
    </source>
</evidence>